<dbReference type="Proteomes" id="UP001484097">
    <property type="component" value="Unassembled WGS sequence"/>
</dbReference>
<comment type="caution">
    <text evidence="2">The sequence shown here is derived from an EMBL/GenBank/DDBJ whole genome shotgun (WGS) entry which is preliminary data.</text>
</comment>
<organism evidence="2 3">
    <name type="scientific">Citricoccus nitrophenolicus</name>
    <dbReference type="NCBI Taxonomy" id="863575"/>
    <lineage>
        <taxon>Bacteria</taxon>
        <taxon>Bacillati</taxon>
        <taxon>Actinomycetota</taxon>
        <taxon>Actinomycetes</taxon>
        <taxon>Micrococcales</taxon>
        <taxon>Micrococcaceae</taxon>
        <taxon>Citricoccus</taxon>
    </lineage>
</organism>
<name>A0ABV0ILF4_9MICC</name>
<accession>A0ABV0ILF4</accession>
<keyword evidence="3" id="KW-1185">Reference proteome</keyword>
<protein>
    <submittedName>
        <fullName evidence="2">Uncharacterized protein</fullName>
    </submittedName>
</protein>
<evidence type="ECO:0000313" key="2">
    <source>
        <dbReference type="EMBL" id="MEO9249001.1"/>
    </source>
</evidence>
<dbReference type="RefSeq" id="WP_347921656.1">
    <property type="nucleotide sequence ID" value="NZ_JBDXMX010000008.1"/>
</dbReference>
<evidence type="ECO:0000313" key="3">
    <source>
        <dbReference type="Proteomes" id="UP001484097"/>
    </source>
</evidence>
<evidence type="ECO:0000256" key="1">
    <source>
        <dbReference type="SAM" id="MobiDB-lite"/>
    </source>
</evidence>
<feature type="region of interest" description="Disordered" evidence="1">
    <location>
        <begin position="251"/>
        <end position="275"/>
    </location>
</feature>
<proteinExistence type="predicted"/>
<sequence length="401" mass="40974">MRAADAPAVRATLLGDWPGTDPVSAAGDVLNALGSPHLPVLPELPARGPGSDPVGRTAALLEDLAVDLQPHGWRLVPEPGMDHRRATSALASDRHALTDVAGESGLSLEDLLLRVTGPMSLAADLWLPGGERSLSDHGARRDVAQSLAAGLASHVAAVRSQTGASRLTVVLEEPRAAAVLSGALPTASGYRTVRSIPRSEVRSAWTLLLQSVLDAGATGLVLAPGRRGAGADWAWAELALLASEALPPLASEGGTRSATGDANGDGSGDQHGEGAAPMTALALPLAPLEGPEADPSRWEVVAGWTEAGRHVAVRLPAPEHVGTPVAPQPAGTAAVRPYRGAAVGLARAWERLGLDPARLGQLILAAPDLSAGTRVQANRTVEATVAAAEELDRIRQDGGLA</sequence>
<reference evidence="2 3" key="1">
    <citation type="submission" date="2024-05" db="EMBL/GenBank/DDBJ databases">
        <authorList>
            <person name="Yi C."/>
        </authorList>
    </citation>
    <scope>NUCLEOTIDE SEQUENCE [LARGE SCALE GENOMIC DNA]</scope>
    <source>
        <strain evidence="2 3">XS13</strain>
    </source>
</reference>
<dbReference type="EMBL" id="JBDXMX010000008">
    <property type="protein sequence ID" value="MEO9249001.1"/>
    <property type="molecule type" value="Genomic_DNA"/>
</dbReference>
<gene>
    <name evidence="2" type="ORF">ABDK96_15055</name>
</gene>